<dbReference type="GO" id="GO:0005524">
    <property type="term" value="F:ATP binding"/>
    <property type="evidence" value="ECO:0007669"/>
    <property type="project" value="InterPro"/>
</dbReference>
<dbReference type="AlphaFoldDB" id="A0A0K2X9U7"/>
<dbReference type="PANTHER" id="PTHR43581">
    <property type="entry name" value="ATP/GTP PHOSPHATASE"/>
    <property type="match status" value="1"/>
</dbReference>
<dbReference type="PANTHER" id="PTHR43581:SF3">
    <property type="entry name" value="AAA+ ATPASE DOMAIN-CONTAINING PROTEIN"/>
    <property type="match status" value="1"/>
</dbReference>
<dbReference type="Proteomes" id="UP000045175">
    <property type="component" value="Unassembled WGS sequence"/>
</dbReference>
<dbReference type="InterPro" id="IPR027417">
    <property type="entry name" value="P-loop_NTPase"/>
</dbReference>
<evidence type="ECO:0000313" key="4">
    <source>
        <dbReference type="EMBL" id="CRF44404.1"/>
    </source>
</evidence>
<evidence type="ECO:0000313" key="3">
    <source>
        <dbReference type="EMBL" id="CRF42836.1"/>
    </source>
</evidence>
<dbReference type="SUPFAM" id="SSF52540">
    <property type="entry name" value="P-loop containing nucleoside triphosphate hydrolases"/>
    <property type="match status" value="1"/>
</dbReference>
<evidence type="ECO:0000313" key="6">
    <source>
        <dbReference type="Proteomes" id="UP000041394"/>
    </source>
</evidence>
<dbReference type="Gene3D" id="3.40.50.300">
    <property type="entry name" value="P-loop containing nucleotide triphosphate hydrolases"/>
    <property type="match status" value="1"/>
</dbReference>
<evidence type="ECO:0000259" key="1">
    <source>
        <dbReference type="Pfam" id="PF13304"/>
    </source>
</evidence>
<sequence length="707" mass="80860">MELGGLICLIGANNEGKSNVLEGIEKLKDGHFLNTDDEPYFKGLERRSPRVWVEYNFDHKVVEDEKGKKVESTRYMKKALSEESHKSEELDKIFVISELDERAKAHVTVINKIPLGEVLEATAYYGTNYDPKKAENRRAIFFKVGGSTLLCKEPLKSEKTFDCFCCGIINNDNRTARIGPMPVKIDKSVSMPVKIKIDLEYKDDGLDEYGNASYLVGSLGKKYSEESSNSELLEGRGVDFPKIFFYKEQELGKLKGRDLQTTYLEAEQSPFFTTLFKILNLSEDVKDLKLAYERSEEKGLWGEISSLAMEIEDKVKPLLENLISERFNAMYRYVETKNGVGEYKFHCRFDLANIVFSMTKNGEPIDLDRQSTGFQKFFQFFFNFLYKDEIGEGDIVLIDEPENSLSVPAQGEFRNFLRDFGRGHGITFVVSTHSPFMLSLDHLDEVRMVVRNAVEEAKGSWIDNDFSVLKKPNKKSKENKEKPLENITLNKIFEALGVSKLHLKEDNVVFVEGIMDHNVFSAYQTYRKKKEEKKDKEKTEGDKIQFTFLPIGGLGGTDENDPTLPFSQNRQDKMEDLSAFAKQMGIERPLLLADCDEVGRAVKEGVADNPNFHVDVVTLKDAFMDGENPKAGFEEFCKKLNIELETLFSQEDRERFGLKDCKKLEIGAVVSSAFRSDLEFKKRLLSDETQNNLETLFKFLEKQVKNQ</sequence>
<reference evidence="3" key="1">
    <citation type="submission" date="2014-12" db="EMBL/GenBank/DDBJ databases">
        <title>Whole genome sequences of four Staphylococcus schleiferi canine isolates.</title>
        <authorList>
            <person name="Misic A.M."/>
            <person name="Cain C."/>
            <person name="Morris D.O."/>
            <person name="Rankin S."/>
            <person name="Beiting D."/>
        </authorList>
    </citation>
    <scope>NUCLEOTIDE SEQUENCE</scope>
    <source>
        <strain evidence="2">ASB11</strain>
        <strain evidence="3">ASB13</strain>
        <strain evidence="4">ASB9</strain>
    </source>
</reference>
<feature type="domain" description="ATPase AAA-type core" evidence="1">
    <location>
        <begin position="354"/>
        <end position="438"/>
    </location>
</feature>
<gene>
    <name evidence="2" type="ORF">HAL011_06990</name>
    <name evidence="3" type="ORF">HAL013_10460</name>
    <name evidence="4" type="ORF">HAL09_09860</name>
</gene>
<dbReference type="GO" id="GO:0016887">
    <property type="term" value="F:ATP hydrolysis activity"/>
    <property type="evidence" value="ECO:0007669"/>
    <property type="project" value="InterPro"/>
</dbReference>
<dbReference type="Proteomes" id="UP000041394">
    <property type="component" value="Unassembled WGS sequence"/>
</dbReference>
<dbReference type="EMBL" id="CDMH01000047">
    <property type="protein sequence ID" value="CRF42836.1"/>
    <property type="molecule type" value="Genomic_DNA"/>
</dbReference>
<evidence type="ECO:0000313" key="2">
    <source>
        <dbReference type="EMBL" id="CRF40928.1"/>
    </source>
</evidence>
<reference evidence="6 7" key="3">
    <citation type="submission" date="2014-12" db="EMBL/GenBank/DDBJ databases">
        <authorList>
            <person name="Jaenicke S."/>
        </authorList>
    </citation>
    <scope>NUCLEOTIDE SEQUENCE [LARGE SCALE GENOMIC DNA]</scope>
</reference>
<reference evidence="5" key="2">
    <citation type="submission" date="2014-12" db="EMBL/GenBank/DDBJ databases">
        <authorList>
            <person name="Smet A."/>
        </authorList>
    </citation>
    <scope>NUCLEOTIDE SEQUENCE [LARGE SCALE GENOMIC DNA]</scope>
</reference>
<keyword evidence="5" id="KW-1185">Reference proteome</keyword>
<dbReference type="Proteomes" id="UP000038622">
    <property type="component" value="Unassembled WGS sequence"/>
</dbReference>
<dbReference type="STRING" id="1578720.HAL011_06990"/>
<dbReference type="EMBL" id="CDML01000019">
    <property type="protein sequence ID" value="CRF40928.1"/>
    <property type="molecule type" value="Genomic_DNA"/>
</dbReference>
<dbReference type="InterPro" id="IPR051396">
    <property type="entry name" value="Bact_Antivir_Def_Nuclease"/>
</dbReference>
<evidence type="ECO:0000313" key="5">
    <source>
        <dbReference type="Proteomes" id="UP000038622"/>
    </source>
</evidence>
<dbReference type="EMBL" id="CDMN01000037">
    <property type="protein sequence ID" value="CRF44404.1"/>
    <property type="molecule type" value="Genomic_DNA"/>
</dbReference>
<organism evidence="3 7">
    <name type="scientific">Helicobacter ailurogastricus</name>
    <dbReference type="NCBI Taxonomy" id="1578720"/>
    <lineage>
        <taxon>Bacteria</taxon>
        <taxon>Pseudomonadati</taxon>
        <taxon>Campylobacterota</taxon>
        <taxon>Epsilonproteobacteria</taxon>
        <taxon>Campylobacterales</taxon>
        <taxon>Helicobacteraceae</taxon>
        <taxon>Helicobacter</taxon>
    </lineage>
</organism>
<proteinExistence type="predicted"/>
<dbReference type="Pfam" id="PF13304">
    <property type="entry name" value="AAA_21"/>
    <property type="match status" value="1"/>
</dbReference>
<dbReference type="InterPro" id="IPR003959">
    <property type="entry name" value="ATPase_AAA_core"/>
</dbReference>
<accession>A0A0K2X9U7</accession>
<name>A0A0K2X9U7_9HELI</name>
<protein>
    <recommendedName>
        <fullName evidence="1">ATPase AAA-type core domain-containing protein</fullName>
    </recommendedName>
</protein>
<evidence type="ECO:0000313" key="7">
    <source>
        <dbReference type="Proteomes" id="UP000045175"/>
    </source>
</evidence>